<dbReference type="Gene3D" id="1.10.260.40">
    <property type="entry name" value="lambda repressor-like DNA-binding domains"/>
    <property type="match status" value="1"/>
</dbReference>
<gene>
    <name evidence="2" type="ORF">BBF96_12680</name>
</gene>
<dbReference type="CDD" id="cd00093">
    <property type="entry name" value="HTH_XRE"/>
    <property type="match status" value="1"/>
</dbReference>
<name>A0A3Q9HSD8_9FIRM</name>
<dbReference type="SUPFAM" id="SSF47413">
    <property type="entry name" value="lambda repressor-like DNA-binding domains"/>
    <property type="match status" value="1"/>
</dbReference>
<dbReference type="OrthoDB" id="9805856at2"/>
<feature type="domain" description="HTH cro/C1-type" evidence="1">
    <location>
        <begin position="12"/>
        <end position="66"/>
    </location>
</feature>
<dbReference type="PROSITE" id="PS50943">
    <property type="entry name" value="HTH_CROC1"/>
    <property type="match status" value="1"/>
</dbReference>
<dbReference type="KEGG" id="aft:BBF96_12680"/>
<protein>
    <recommendedName>
        <fullName evidence="1">HTH cro/C1-type domain-containing protein</fullName>
    </recommendedName>
</protein>
<accession>A0A3Q9HSD8</accession>
<dbReference type="EMBL" id="CP016379">
    <property type="protein sequence ID" value="AZR74175.1"/>
    <property type="molecule type" value="Genomic_DNA"/>
</dbReference>
<organism evidence="2 3">
    <name type="scientific">Anoxybacter fermentans</name>
    <dbReference type="NCBI Taxonomy" id="1323375"/>
    <lineage>
        <taxon>Bacteria</taxon>
        <taxon>Bacillati</taxon>
        <taxon>Bacillota</taxon>
        <taxon>Clostridia</taxon>
        <taxon>Halanaerobiales</taxon>
        <taxon>Anoxybacter</taxon>
    </lineage>
</organism>
<dbReference type="InterPro" id="IPR001387">
    <property type="entry name" value="Cro/C1-type_HTH"/>
</dbReference>
<dbReference type="Pfam" id="PF01381">
    <property type="entry name" value="HTH_3"/>
    <property type="match status" value="1"/>
</dbReference>
<dbReference type="RefSeq" id="WP_127017531.1">
    <property type="nucleotide sequence ID" value="NZ_CP016379.1"/>
</dbReference>
<dbReference type="InterPro" id="IPR010982">
    <property type="entry name" value="Lambda_DNA-bd_dom_sf"/>
</dbReference>
<dbReference type="GO" id="GO:0003677">
    <property type="term" value="F:DNA binding"/>
    <property type="evidence" value="ECO:0007669"/>
    <property type="project" value="InterPro"/>
</dbReference>
<dbReference type="SMART" id="SM00530">
    <property type="entry name" value="HTH_XRE"/>
    <property type="match status" value="2"/>
</dbReference>
<evidence type="ECO:0000313" key="2">
    <source>
        <dbReference type="EMBL" id="AZR74175.1"/>
    </source>
</evidence>
<evidence type="ECO:0000313" key="3">
    <source>
        <dbReference type="Proteomes" id="UP000267250"/>
    </source>
</evidence>
<proteinExistence type="predicted"/>
<evidence type="ECO:0000259" key="1">
    <source>
        <dbReference type="PROSITE" id="PS50943"/>
    </source>
</evidence>
<sequence length="173" mass="20254">MEELTKLVFEKIEILKNKFGISDQDIARGIGVSKSSYSRIRNGKTKLTLDVLLDIARYFNLPAYYFILASDRLDQYSFSTLLKDYLDKLNWTYEKLAQETGILIFRFMEFDQGSNPTKEELKKIESVLTVHFPQMSLDPREHAIKLLLEELGLEERKIENILQYIGQNKSYKT</sequence>
<reference evidence="2 3" key="1">
    <citation type="submission" date="2016-07" db="EMBL/GenBank/DDBJ databases">
        <title>Genome and transcriptome analysis of iron-reducing fermentative bacteria Anoxybacter fermentans.</title>
        <authorList>
            <person name="Zeng X."/>
            <person name="Shao Z."/>
        </authorList>
    </citation>
    <scope>NUCLEOTIDE SEQUENCE [LARGE SCALE GENOMIC DNA]</scope>
    <source>
        <strain evidence="2 3">DY22613</strain>
    </source>
</reference>
<dbReference type="AlphaFoldDB" id="A0A3Q9HSD8"/>
<dbReference type="Proteomes" id="UP000267250">
    <property type="component" value="Chromosome"/>
</dbReference>
<keyword evidence="3" id="KW-1185">Reference proteome</keyword>